<dbReference type="InterPro" id="IPR035985">
    <property type="entry name" value="Ubiquitin-activating_enz"/>
</dbReference>
<feature type="compositionally biased region" description="Basic and acidic residues" evidence="1">
    <location>
        <begin position="120"/>
        <end position="132"/>
    </location>
</feature>
<dbReference type="EMBL" id="CAJNVT010000013">
    <property type="protein sequence ID" value="CAF2741737.1"/>
    <property type="molecule type" value="Genomic_DNA"/>
</dbReference>
<protein>
    <submittedName>
        <fullName evidence="3">UBLE1B</fullName>
        <ecNumber evidence="3">6.2.1.45</ecNumber>
    </submittedName>
</protein>
<keyword evidence="3" id="KW-0436">Ligase</keyword>
<dbReference type="EC" id="6.2.1.45" evidence="3"/>
<dbReference type="Proteomes" id="UP000675881">
    <property type="component" value="Unassembled WGS sequence"/>
</dbReference>
<name>A0A817FBD9_LEPSM</name>
<accession>A0A817FBD9</accession>
<comment type="caution">
    <text evidence="3">The sequence shown here is derived from an EMBL/GenBank/DDBJ whole genome shotgun (WGS) entry which is preliminary data.</text>
</comment>
<evidence type="ECO:0000313" key="4">
    <source>
        <dbReference type="Proteomes" id="UP000675881"/>
    </source>
</evidence>
<dbReference type="Gene3D" id="3.40.50.720">
    <property type="entry name" value="NAD(P)-binding Rossmann-like Domain"/>
    <property type="match status" value="1"/>
</dbReference>
<proteinExistence type="predicted"/>
<dbReference type="AlphaFoldDB" id="A0A817FBD9"/>
<dbReference type="Pfam" id="PF00899">
    <property type="entry name" value="ThiF"/>
    <property type="match status" value="1"/>
</dbReference>
<keyword evidence="4" id="KW-1185">Reference proteome</keyword>
<organism evidence="3 4">
    <name type="scientific">Lepeophtheirus salmonis</name>
    <name type="common">Salmon louse</name>
    <name type="synonym">Caligus salmonis</name>
    <dbReference type="NCBI Taxonomy" id="72036"/>
    <lineage>
        <taxon>Eukaryota</taxon>
        <taxon>Metazoa</taxon>
        <taxon>Ecdysozoa</taxon>
        <taxon>Arthropoda</taxon>
        <taxon>Crustacea</taxon>
        <taxon>Multicrustacea</taxon>
        <taxon>Hexanauplia</taxon>
        <taxon>Copepoda</taxon>
        <taxon>Siphonostomatoida</taxon>
        <taxon>Caligidae</taxon>
        <taxon>Lepeophtheirus</taxon>
    </lineage>
</organism>
<evidence type="ECO:0000259" key="2">
    <source>
        <dbReference type="Pfam" id="PF00899"/>
    </source>
</evidence>
<dbReference type="OrthoDB" id="10255449at2759"/>
<dbReference type="SUPFAM" id="SSF69572">
    <property type="entry name" value="Activating enzymes of the ubiquitin-like proteins"/>
    <property type="match status" value="1"/>
</dbReference>
<dbReference type="InterPro" id="IPR000594">
    <property type="entry name" value="ThiF_NAD_FAD-bd"/>
</dbReference>
<feature type="domain" description="THIF-type NAD/FAD binding fold" evidence="2">
    <location>
        <begin position="29"/>
        <end position="102"/>
    </location>
</feature>
<feature type="compositionally biased region" description="Acidic residues" evidence="1">
    <location>
        <begin position="100"/>
        <end position="113"/>
    </location>
</feature>
<dbReference type="GO" id="GO:0004839">
    <property type="term" value="F:ubiquitin activating enzyme activity"/>
    <property type="evidence" value="ECO:0007669"/>
    <property type="project" value="UniProtKB-EC"/>
</dbReference>
<feature type="region of interest" description="Disordered" evidence="1">
    <location>
        <begin position="93"/>
        <end position="136"/>
    </location>
</feature>
<gene>
    <name evidence="3" type="ORF">LSAA_80</name>
</gene>
<evidence type="ECO:0000313" key="3">
    <source>
        <dbReference type="EMBL" id="CAF2741737.1"/>
    </source>
</evidence>
<evidence type="ECO:0000256" key="1">
    <source>
        <dbReference type="SAM" id="MobiDB-lite"/>
    </source>
</evidence>
<sequence>MATEIKGIFEDSLAEKIKSSKDFGRRSRRDRIPDYGVSFYKKFALVLNALDNNTARNHVKSDVSCLRNPVVESGTAGYLGQVSVIKKETRNASNLFGEHDADEDVSPDREDPEAAMGDAGKVREDGNVERISTRQWAQDSLVQEDAAYTPELESFARG</sequence>
<reference evidence="3" key="1">
    <citation type="submission" date="2021-02" db="EMBL/GenBank/DDBJ databases">
        <authorList>
            <person name="Bekaert M."/>
        </authorList>
    </citation>
    <scope>NUCLEOTIDE SEQUENCE</scope>
    <source>
        <strain evidence="3">IoA-00</strain>
    </source>
</reference>